<proteinExistence type="predicted"/>
<feature type="transmembrane region" description="Helical" evidence="2">
    <location>
        <begin position="90"/>
        <end position="116"/>
    </location>
</feature>
<feature type="transmembrane region" description="Helical" evidence="2">
    <location>
        <begin position="182"/>
        <end position="204"/>
    </location>
</feature>
<evidence type="ECO:0000313" key="4">
    <source>
        <dbReference type="Proteomes" id="UP001566476"/>
    </source>
</evidence>
<feature type="region of interest" description="Disordered" evidence="1">
    <location>
        <begin position="1"/>
        <end position="27"/>
    </location>
</feature>
<keyword evidence="2" id="KW-0472">Membrane</keyword>
<organism evidence="3 4">
    <name type="scientific">Kineococcus mangrovi</name>
    <dbReference type="NCBI Taxonomy" id="1660183"/>
    <lineage>
        <taxon>Bacteria</taxon>
        <taxon>Bacillati</taxon>
        <taxon>Actinomycetota</taxon>
        <taxon>Actinomycetes</taxon>
        <taxon>Kineosporiales</taxon>
        <taxon>Kineosporiaceae</taxon>
        <taxon>Kineococcus</taxon>
    </lineage>
</organism>
<comment type="caution">
    <text evidence="3">The sequence shown here is derived from an EMBL/GenBank/DDBJ whole genome shotgun (WGS) entry which is preliminary data.</text>
</comment>
<sequence>MTTEDPRPGLPGSEDPTGTDRAEDAPGPPGGGWVAWVVALFALAVPSVLAGLAYQAFTDDSLTRLNGLTPVDEDGDGDVWDISWQLRFSLLWRAVPVPLSLLAPLAALFILCAVLVSGRPRWLLPSPPARWIATAAAALVVAESVTAAGVLLSQAVTHPRDGAGTAGLQLTSSPTSGQLPDVGLVALVLLGCALFATLAAVTVLRERPPGPVLDAPAPPPLTDPCPATDRPSRPIAPVATSPQPPRPSQEEEVLYRRPPPA</sequence>
<evidence type="ECO:0000313" key="3">
    <source>
        <dbReference type="EMBL" id="MEZ0491500.1"/>
    </source>
</evidence>
<feature type="transmembrane region" description="Helical" evidence="2">
    <location>
        <begin position="33"/>
        <end position="54"/>
    </location>
</feature>
<keyword evidence="2" id="KW-0812">Transmembrane</keyword>
<keyword evidence="2" id="KW-1133">Transmembrane helix</keyword>
<evidence type="ECO:0000256" key="2">
    <source>
        <dbReference type="SAM" id="Phobius"/>
    </source>
</evidence>
<evidence type="ECO:0000256" key="1">
    <source>
        <dbReference type="SAM" id="MobiDB-lite"/>
    </source>
</evidence>
<dbReference type="RefSeq" id="WP_370717542.1">
    <property type="nucleotide sequence ID" value="NZ_JBGGTQ010000002.1"/>
</dbReference>
<dbReference type="Proteomes" id="UP001566476">
    <property type="component" value="Unassembled WGS sequence"/>
</dbReference>
<keyword evidence="4" id="KW-1185">Reference proteome</keyword>
<name>A0ABV4I0E5_9ACTN</name>
<feature type="region of interest" description="Disordered" evidence="1">
    <location>
        <begin position="210"/>
        <end position="261"/>
    </location>
</feature>
<dbReference type="EMBL" id="JBGGTQ010000002">
    <property type="protein sequence ID" value="MEZ0491500.1"/>
    <property type="molecule type" value="Genomic_DNA"/>
</dbReference>
<accession>A0ABV4I0E5</accession>
<reference evidence="3 4" key="1">
    <citation type="submission" date="2024-07" db="EMBL/GenBank/DDBJ databases">
        <authorList>
            <person name="Thanompreechachai J."/>
            <person name="Duangmal K."/>
        </authorList>
    </citation>
    <scope>NUCLEOTIDE SEQUENCE [LARGE SCALE GENOMIC DNA]</scope>
    <source>
        <strain evidence="3 4">TBRC 1896</strain>
    </source>
</reference>
<gene>
    <name evidence="3" type="ORF">AB2L28_04545</name>
</gene>
<protein>
    <submittedName>
        <fullName evidence="3">Uncharacterized protein</fullName>
    </submittedName>
</protein>